<feature type="domain" description="RING-type" evidence="9">
    <location>
        <begin position="285"/>
        <end position="515"/>
    </location>
</feature>
<dbReference type="InterPro" id="IPR047544">
    <property type="entry name" value="RING-HC_RBR_RNF216"/>
</dbReference>
<dbReference type="GO" id="GO:0016740">
    <property type="term" value="F:transferase activity"/>
    <property type="evidence" value="ECO:0007669"/>
    <property type="project" value="UniProtKB-KW"/>
</dbReference>
<protein>
    <recommendedName>
        <fullName evidence="9">RING-type domain-containing protein</fullName>
    </recommendedName>
</protein>
<feature type="region of interest" description="Disordered" evidence="8">
    <location>
        <begin position="1"/>
        <end position="32"/>
    </location>
</feature>
<organism evidence="10 11">
    <name type="scientific">Armillaria gallica</name>
    <name type="common">Bulbous honey fungus</name>
    <name type="synonym">Armillaria bulbosa</name>
    <dbReference type="NCBI Taxonomy" id="47427"/>
    <lineage>
        <taxon>Eukaryota</taxon>
        <taxon>Fungi</taxon>
        <taxon>Dikarya</taxon>
        <taxon>Basidiomycota</taxon>
        <taxon>Agaricomycotina</taxon>
        <taxon>Agaricomycetes</taxon>
        <taxon>Agaricomycetidae</taxon>
        <taxon>Agaricales</taxon>
        <taxon>Marasmiineae</taxon>
        <taxon>Physalacriaceae</taxon>
        <taxon>Armillaria</taxon>
    </lineage>
</organism>
<dbReference type="SUPFAM" id="SSF57850">
    <property type="entry name" value="RING/U-box"/>
    <property type="match status" value="2"/>
</dbReference>
<evidence type="ECO:0000256" key="4">
    <source>
        <dbReference type="ARBA" id="ARBA00022737"/>
    </source>
</evidence>
<dbReference type="InterPro" id="IPR002867">
    <property type="entry name" value="IBR_dom"/>
</dbReference>
<dbReference type="OMA" id="CKHPFIK"/>
<evidence type="ECO:0000313" key="11">
    <source>
        <dbReference type="Proteomes" id="UP000217790"/>
    </source>
</evidence>
<name>A0A2H3DFI5_ARMGA</name>
<dbReference type="InterPro" id="IPR047545">
    <property type="entry name" value="BRcat_RBR_RNF216"/>
</dbReference>
<dbReference type="Gene3D" id="3.30.40.10">
    <property type="entry name" value="Zinc/RING finger domain, C3HC4 (zinc finger)"/>
    <property type="match status" value="1"/>
</dbReference>
<evidence type="ECO:0000256" key="6">
    <source>
        <dbReference type="ARBA" id="ARBA00022786"/>
    </source>
</evidence>
<feature type="compositionally biased region" description="Basic residues" evidence="8">
    <location>
        <begin position="18"/>
        <end position="32"/>
    </location>
</feature>
<dbReference type="PANTHER" id="PTHR22770">
    <property type="entry name" value="UBIQUITIN CONJUGATING ENZYME 7 INTERACTING PROTEIN-RELATED"/>
    <property type="match status" value="1"/>
</dbReference>
<dbReference type="PROSITE" id="PS51873">
    <property type="entry name" value="TRIAD"/>
    <property type="match status" value="1"/>
</dbReference>
<dbReference type="Gene3D" id="1.20.120.1750">
    <property type="match status" value="1"/>
</dbReference>
<keyword evidence="3" id="KW-0479">Metal-binding</keyword>
<dbReference type="InParanoid" id="A0A2H3DFI5"/>
<dbReference type="GO" id="GO:0008270">
    <property type="term" value="F:zinc ion binding"/>
    <property type="evidence" value="ECO:0007669"/>
    <property type="project" value="UniProtKB-KW"/>
</dbReference>
<sequence>MDVIEISSSPEPPDFAALKRKDRKPVRGRGRTKARTYPVDIVDITDSDSEFWSAQELPLAASNAGPSTGTSSVQVTDDEDPFPVEIGASTSFTAADPLAQVLEIVPDVEPNYAQELIAKNLPTFGDKVVETVLHSLFEDAGYPKAEKKRKAASGSGSGSSVAKKARVGGEVDYASTHRPFSGGPDYAELAIDQLTLDFPNMPKPFLRKLLNAKGGFYAPTYLHIVREQKRGAKLDYIPKKMLTRSAKGKGRAKADPEFEREKTWLSRQDEKEKAVIIEEEVPEGEGIECGCCFSEYPFTKMVQCPDAHLFCSDCVTAYASTQLGAHDVNILCMDQSGCKHPFPESELRRLLPPKLMELYERVKQRKEIEAAGLDGLEECPFCEYKCVIENPDEKLFRCGNEETCGAITCRSCKKVDHLPKSCKGMHWLHFKVEDDRHLDGRHAIEEAMTKALMRNCPKCQKAFIKEAGCNKMACPNCHTLSCYVCRQVITGYDHFNQQAPGAATASKSKKCLLWDSVDVRHSDEVKAAAERALAEYRRDHPDVDEADIRVDLPKPPPPPAQQIQDLYHQHQQHHAYHHQLHMGLPPGVNINGYGWNVNLHLGPLAGPPPLPPVMPMPVRRRGARRR</sequence>
<evidence type="ECO:0000256" key="2">
    <source>
        <dbReference type="ARBA" id="ARBA00022679"/>
    </source>
</evidence>
<keyword evidence="7" id="KW-0862">Zinc</keyword>
<dbReference type="InterPro" id="IPR044066">
    <property type="entry name" value="TRIAD_supradom"/>
</dbReference>
<evidence type="ECO:0000313" key="10">
    <source>
        <dbReference type="EMBL" id="PBK93991.1"/>
    </source>
</evidence>
<dbReference type="SMART" id="SM00647">
    <property type="entry name" value="IBR"/>
    <property type="match status" value="2"/>
</dbReference>
<keyword evidence="5" id="KW-0863">Zinc-finger</keyword>
<evidence type="ECO:0000256" key="8">
    <source>
        <dbReference type="SAM" id="MobiDB-lite"/>
    </source>
</evidence>
<evidence type="ECO:0000256" key="5">
    <source>
        <dbReference type="ARBA" id="ARBA00022771"/>
    </source>
</evidence>
<comment type="pathway">
    <text evidence="1">Protein modification; protein ubiquitination.</text>
</comment>
<dbReference type="CDD" id="cd20339">
    <property type="entry name" value="BRcat_RBR_RNF216"/>
    <property type="match status" value="1"/>
</dbReference>
<dbReference type="PANTHER" id="PTHR22770:SF47">
    <property type="entry name" value="E3 UBIQUITIN-PROTEIN LIGASE RNF216"/>
    <property type="match status" value="1"/>
</dbReference>
<dbReference type="CDD" id="cd16630">
    <property type="entry name" value="RING-HC_RBR_RNF216"/>
    <property type="match status" value="1"/>
</dbReference>
<dbReference type="InterPro" id="IPR013083">
    <property type="entry name" value="Znf_RING/FYVE/PHD"/>
</dbReference>
<evidence type="ECO:0000256" key="7">
    <source>
        <dbReference type="ARBA" id="ARBA00022833"/>
    </source>
</evidence>
<evidence type="ECO:0000256" key="3">
    <source>
        <dbReference type="ARBA" id="ARBA00022723"/>
    </source>
</evidence>
<dbReference type="EMBL" id="KZ293655">
    <property type="protein sequence ID" value="PBK93991.1"/>
    <property type="molecule type" value="Genomic_DNA"/>
</dbReference>
<dbReference type="InterPro" id="IPR047546">
    <property type="entry name" value="Rcat_RBR_RNF216"/>
</dbReference>
<dbReference type="AlphaFoldDB" id="A0A2H3DFI5"/>
<evidence type="ECO:0000259" key="9">
    <source>
        <dbReference type="PROSITE" id="PS51873"/>
    </source>
</evidence>
<dbReference type="CDD" id="cd20353">
    <property type="entry name" value="Rcat_RBR_RNF216"/>
    <property type="match status" value="1"/>
</dbReference>
<dbReference type="InterPro" id="IPR051628">
    <property type="entry name" value="LUBAC_E3_Ligases"/>
</dbReference>
<accession>A0A2H3DFI5</accession>
<keyword evidence="2" id="KW-0808">Transferase</keyword>
<gene>
    <name evidence="10" type="ORF">ARMGADRAFT_928381</name>
</gene>
<proteinExistence type="predicted"/>
<keyword evidence="11" id="KW-1185">Reference proteome</keyword>
<reference evidence="11" key="1">
    <citation type="journal article" date="2017" name="Nat. Ecol. Evol.">
        <title>Genome expansion and lineage-specific genetic innovations in the forest pathogenic fungi Armillaria.</title>
        <authorList>
            <person name="Sipos G."/>
            <person name="Prasanna A.N."/>
            <person name="Walter M.C."/>
            <person name="O'Connor E."/>
            <person name="Balint B."/>
            <person name="Krizsan K."/>
            <person name="Kiss B."/>
            <person name="Hess J."/>
            <person name="Varga T."/>
            <person name="Slot J."/>
            <person name="Riley R."/>
            <person name="Boka B."/>
            <person name="Rigling D."/>
            <person name="Barry K."/>
            <person name="Lee J."/>
            <person name="Mihaltcheva S."/>
            <person name="LaButti K."/>
            <person name="Lipzen A."/>
            <person name="Waldron R."/>
            <person name="Moloney N.M."/>
            <person name="Sperisen C."/>
            <person name="Kredics L."/>
            <person name="Vagvoelgyi C."/>
            <person name="Patrignani A."/>
            <person name="Fitzpatrick D."/>
            <person name="Nagy I."/>
            <person name="Doyle S."/>
            <person name="Anderson J.B."/>
            <person name="Grigoriev I.V."/>
            <person name="Gueldener U."/>
            <person name="Muensterkoetter M."/>
            <person name="Nagy L.G."/>
        </authorList>
    </citation>
    <scope>NUCLEOTIDE SEQUENCE [LARGE SCALE GENOMIC DNA]</scope>
    <source>
        <strain evidence="11">Ar21-2</strain>
    </source>
</reference>
<evidence type="ECO:0000256" key="1">
    <source>
        <dbReference type="ARBA" id="ARBA00004906"/>
    </source>
</evidence>
<dbReference type="Pfam" id="PF26200">
    <property type="entry name" value="Rcat_RNF216"/>
    <property type="match status" value="1"/>
</dbReference>
<keyword evidence="4" id="KW-0677">Repeat</keyword>
<keyword evidence="6" id="KW-0833">Ubl conjugation pathway</keyword>
<dbReference type="Proteomes" id="UP000217790">
    <property type="component" value="Unassembled WGS sequence"/>
</dbReference>
<dbReference type="STRING" id="47427.A0A2H3DFI5"/>
<dbReference type="OrthoDB" id="10009520at2759"/>